<keyword evidence="5" id="KW-1185">Reference proteome</keyword>
<dbReference type="PANTHER" id="PTHR43877">
    <property type="entry name" value="AMINOALKYLPHOSPHONATE N-ACETYLTRANSFERASE-RELATED-RELATED"/>
    <property type="match status" value="1"/>
</dbReference>
<dbReference type="Gene3D" id="3.40.630.30">
    <property type="match status" value="1"/>
</dbReference>
<organism evidence="4 5">
    <name type="scientific">Paenibacillus gyeongsangnamensis</name>
    <dbReference type="NCBI Taxonomy" id="3388067"/>
    <lineage>
        <taxon>Bacteria</taxon>
        <taxon>Bacillati</taxon>
        <taxon>Bacillota</taxon>
        <taxon>Bacilli</taxon>
        <taxon>Bacillales</taxon>
        <taxon>Paenibacillaceae</taxon>
        <taxon>Paenibacillus</taxon>
    </lineage>
</organism>
<dbReference type="Proteomes" id="UP001527882">
    <property type="component" value="Unassembled WGS sequence"/>
</dbReference>
<dbReference type="EMBL" id="JAQAGZ010000025">
    <property type="protein sequence ID" value="MCZ8516627.1"/>
    <property type="molecule type" value="Genomic_DNA"/>
</dbReference>
<proteinExistence type="predicted"/>
<evidence type="ECO:0000256" key="1">
    <source>
        <dbReference type="ARBA" id="ARBA00022679"/>
    </source>
</evidence>
<keyword evidence="1" id="KW-0808">Transferase</keyword>
<dbReference type="CDD" id="cd04301">
    <property type="entry name" value="NAT_SF"/>
    <property type="match status" value="1"/>
</dbReference>
<accession>A0ABT4QIB7</accession>
<evidence type="ECO:0000313" key="5">
    <source>
        <dbReference type="Proteomes" id="UP001527882"/>
    </source>
</evidence>
<dbReference type="InterPro" id="IPR000182">
    <property type="entry name" value="GNAT_dom"/>
</dbReference>
<dbReference type="InterPro" id="IPR016181">
    <property type="entry name" value="Acyl_CoA_acyltransferase"/>
</dbReference>
<dbReference type="SUPFAM" id="SSF55729">
    <property type="entry name" value="Acyl-CoA N-acyltransferases (Nat)"/>
    <property type="match status" value="1"/>
</dbReference>
<name>A0ABT4QIB7_9BACL</name>
<evidence type="ECO:0000259" key="3">
    <source>
        <dbReference type="PROSITE" id="PS51186"/>
    </source>
</evidence>
<dbReference type="PROSITE" id="PS51186">
    <property type="entry name" value="GNAT"/>
    <property type="match status" value="1"/>
</dbReference>
<dbReference type="InterPro" id="IPR050832">
    <property type="entry name" value="Bact_Acetyltransf"/>
</dbReference>
<dbReference type="Pfam" id="PF00583">
    <property type="entry name" value="Acetyltransf_1"/>
    <property type="match status" value="1"/>
</dbReference>
<keyword evidence="2" id="KW-0012">Acyltransferase</keyword>
<comment type="caution">
    <text evidence="4">The sequence shown here is derived from an EMBL/GenBank/DDBJ whole genome shotgun (WGS) entry which is preliminary data.</text>
</comment>
<gene>
    <name evidence="4" type="ORF">O9H85_30435</name>
</gene>
<reference evidence="4 5" key="1">
    <citation type="submission" date="2022-12" db="EMBL/GenBank/DDBJ databases">
        <title>Draft genome sequence of Paenibacillus sp. dW9.</title>
        <authorList>
            <person name="Choi E.-W."/>
            <person name="Kim D.-U."/>
        </authorList>
    </citation>
    <scope>NUCLEOTIDE SEQUENCE [LARGE SCALE GENOMIC DNA]</scope>
    <source>
        <strain evidence="5">dW9</strain>
    </source>
</reference>
<sequence>MGALIRRMTLNDIPTLQKVARTTWNNTYNGIIPTHIQEAFLQRNYSETAMRNRMDRSLVFVAEIDGEVRGFANFFRSKQDYDEAELGAIYILPEMQSQGIGGQLLTTGIEALSGIKRLFVVVEKENSTGKRFYNSKGFLILNEFTERLDEHTLTLVKMVLTI</sequence>
<feature type="domain" description="N-acetyltransferase" evidence="3">
    <location>
        <begin position="3"/>
        <end position="162"/>
    </location>
</feature>
<protein>
    <submittedName>
        <fullName evidence="4">GNAT family N-acetyltransferase</fullName>
    </submittedName>
</protein>
<evidence type="ECO:0000313" key="4">
    <source>
        <dbReference type="EMBL" id="MCZ8516627.1"/>
    </source>
</evidence>
<evidence type="ECO:0000256" key="2">
    <source>
        <dbReference type="ARBA" id="ARBA00023315"/>
    </source>
</evidence>
<dbReference type="RefSeq" id="WP_269885160.1">
    <property type="nucleotide sequence ID" value="NZ_JAQAGZ010000025.1"/>
</dbReference>